<dbReference type="NCBIfam" id="TIGR01730">
    <property type="entry name" value="RND_mfp"/>
    <property type="match status" value="1"/>
</dbReference>
<evidence type="ECO:0000313" key="8">
    <source>
        <dbReference type="Proteomes" id="UP000632498"/>
    </source>
</evidence>
<reference evidence="7" key="1">
    <citation type="journal article" date="2014" name="Int. J. Syst. Evol. Microbiol.">
        <title>Complete genome sequence of Corynebacterium casei LMG S-19264T (=DSM 44701T), isolated from a smear-ripened cheese.</title>
        <authorList>
            <consortium name="US DOE Joint Genome Institute (JGI-PGF)"/>
            <person name="Walter F."/>
            <person name="Albersmeier A."/>
            <person name="Kalinowski J."/>
            <person name="Ruckert C."/>
        </authorList>
    </citation>
    <scope>NUCLEOTIDE SEQUENCE</scope>
    <source>
        <strain evidence="7">CGMCC 1.15254</strain>
    </source>
</reference>
<name>A0A917C6V3_9PROT</name>
<dbReference type="InterPro" id="IPR058792">
    <property type="entry name" value="Beta-barrel_RND_2"/>
</dbReference>
<keyword evidence="8" id="KW-1185">Reference proteome</keyword>
<organism evidence="7 8">
    <name type="scientific">Terasakiella brassicae</name>
    <dbReference type="NCBI Taxonomy" id="1634917"/>
    <lineage>
        <taxon>Bacteria</taxon>
        <taxon>Pseudomonadati</taxon>
        <taxon>Pseudomonadota</taxon>
        <taxon>Alphaproteobacteria</taxon>
        <taxon>Rhodospirillales</taxon>
        <taxon>Terasakiellaceae</taxon>
        <taxon>Terasakiella</taxon>
    </lineage>
</organism>
<dbReference type="PANTHER" id="PTHR30469">
    <property type="entry name" value="MULTIDRUG RESISTANCE PROTEIN MDTA"/>
    <property type="match status" value="1"/>
</dbReference>
<dbReference type="SUPFAM" id="SSF111369">
    <property type="entry name" value="HlyD-like secretion proteins"/>
    <property type="match status" value="1"/>
</dbReference>
<dbReference type="Pfam" id="PF25954">
    <property type="entry name" value="Beta-barrel_RND_2"/>
    <property type="match status" value="1"/>
</dbReference>
<comment type="caution">
    <text evidence="7">The sequence shown here is derived from an EMBL/GenBank/DDBJ whole genome shotgun (WGS) entry which is preliminary data.</text>
</comment>
<feature type="signal peptide" evidence="3">
    <location>
        <begin position="1"/>
        <end position="26"/>
    </location>
</feature>
<dbReference type="Gene3D" id="2.40.30.170">
    <property type="match status" value="1"/>
</dbReference>
<dbReference type="InterPro" id="IPR006143">
    <property type="entry name" value="RND_pump_MFP"/>
</dbReference>
<evidence type="ECO:0000259" key="4">
    <source>
        <dbReference type="Pfam" id="PF25917"/>
    </source>
</evidence>
<evidence type="ECO:0000259" key="5">
    <source>
        <dbReference type="Pfam" id="PF25954"/>
    </source>
</evidence>
<keyword evidence="3" id="KW-0732">Signal</keyword>
<evidence type="ECO:0000256" key="2">
    <source>
        <dbReference type="SAM" id="Coils"/>
    </source>
</evidence>
<evidence type="ECO:0000256" key="3">
    <source>
        <dbReference type="SAM" id="SignalP"/>
    </source>
</evidence>
<dbReference type="GO" id="GO:0015562">
    <property type="term" value="F:efflux transmembrane transporter activity"/>
    <property type="evidence" value="ECO:0007669"/>
    <property type="project" value="TreeGrafter"/>
</dbReference>
<dbReference type="InterPro" id="IPR058637">
    <property type="entry name" value="YknX-like_C"/>
</dbReference>
<evidence type="ECO:0000259" key="6">
    <source>
        <dbReference type="Pfam" id="PF25989"/>
    </source>
</evidence>
<feature type="domain" description="Multidrug resistance protein MdtA-like barrel-sandwich hybrid" evidence="4">
    <location>
        <begin position="59"/>
        <end position="182"/>
    </location>
</feature>
<gene>
    <name evidence="7" type="ORF">GCM10011332_31180</name>
</gene>
<feature type="coiled-coil region" evidence="2">
    <location>
        <begin position="90"/>
        <end position="150"/>
    </location>
</feature>
<dbReference type="Gene3D" id="1.10.287.470">
    <property type="entry name" value="Helix hairpin bin"/>
    <property type="match status" value="1"/>
</dbReference>
<dbReference type="Gene3D" id="2.40.50.100">
    <property type="match status" value="1"/>
</dbReference>
<evidence type="ECO:0000256" key="1">
    <source>
        <dbReference type="ARBA" id="ARBA00009477"/>
    </source>
</evidence>
<feature type="chain" id="PRO_5036850243" evidence="3">
    <location>
        <begin position="27"/>
        <end position="352"/>
    </location>
</feature>
<dbReference type="Gene3D" id="2.40.420.20">
    <property type="match status" value="1"/>
</dbReference>
<reference evidence="7" key="2">
    <citation type="submission" date="2020-09" db="EMBL/GenBank/DDBJ databases">
        <authorList>
            <person name="Sun Q."/>
            <person name="Zhou Y."/>
        </authorList>
    </citation>
    <scope>NUCLEOTIDE SEQUENCE</scope>
    <source>
        <strain evidence="7">CGMCC 1.15254</strain>
    </source>
</reference>
<feature type="domain" description="CusB-like beta-barrel" evidence="5">
    <location>
        <begin position="192"/>
        <end position="263"/>
    </location>
</feature>
<dbReference type="Pfam" id="PF25989">
    <property type="entry name" value="YknX_C"/>
    <property type="match status" value="1"/>
</dbReference>
<accession>A0A917C6V3</accession>
<keyword evidence="2" id="KW-0175">Coiled coil</keyword>
<comment type="similarity">
    <text evidence="1">Belongs to the membrane fusion protein (MFP) (TC 8.A.1) family.</text>
</comment>
<dbReference type="Pfam" id="PF25917">
    <property type="entry name" value="BSH_RND"/>
    <property type="match status" value="1"/>
</dbReference>
<evidence type="ECO:0000313" key="7">
    <source>
        <dbReference type="EMBL" id="GGF74896.1"/>
    </source>
</evidence>
<dbReference type="FunFam" id="2.40.30.170:FF:000010">
    <property type="entry name" value="Efflux RND transporter periplasmic adaptor subunit"/>
    <property type="match status" value="1"/>
</dbReference>
<dbReference type="Proteomes" id="UP000632498">
    <property type="component" value="Unassembled WGS sequence"/>
</dbReference>
<dbReference type="GO" id="GO:1990281">
    <property type="term" value="C:efflux pump complex"/>
    <property type="evidence" value="ECO:0007669"/>
    <property type="project" value="TreeGrafter"/>
</dbReference>
<sequence length="352" mass="38930">MISMIKTVVFTLLAFLIQSTVSFTSAAEDAGITVETAPTKYRNIETIVEAVGTTKANRSVKIMAISEGIVRKITFIDSQFVNQNDVLLELDNEIERADLAESQAKLKEAQRSLERSKSLRKRDAVAVSMVDKLESEVEIARAERERAARRLQDRTIKAPFSGRIGFSDIEIGSHIKEDQTIALLDDLSTVKVEFFLPETLYAKIHIGTVILAEAAAFEKQTFKGKVEAIDTRVNADSRSFKVRAVIENEDGKLPAGMFLRLSLILEASDVLSIPEEAVIIDGAQNYVFAVNAEDTNPKSVKTSIKLGRRAFGWVEVLEGLDENQLVITRGIQKVKDGSLLNILNESSIKVTQ</sequence>
<dbReference type="PANTHER" id="PTHR30469:SF11">
    <property type="entry name" value="BLL4320 PROTEIN"/>
    <property type="match status" value="1"/>
</dbReference>
<feature type="domain" description="YknX-like C-terminal permuted SH3-like" evidence="6">
    <location>
        <begin position="270"/>
        <end position="338"/>
    </location>
</feature>
<dbReference type="AlphaFoldDB" id="A0A917C6V3"/>
<dbReference type="InterPro" id="IPR058625">
    <property type="entry name" value="MdtA-like_BSH"/>
</dbReference>
<dbReference type="EMBL" id="BMHV01000034">
    <property type="protein sequence ID" value="GGF74896.1"/>
    <property type="molecule type" value="Genomic_DNA"/>
</dbReference>
<protein>
    <submittedName>
        <fullName evidence="7">MexH family multidrug efflux RND transporter periplasmic adaptor subunit</fullName>
    </submittedName>
</protein>
<proteinExistence type="inferred from homology"/>